<keyword evidence="2" id="KW-0472">Membrane</keyword>
<evidence type="ECO:0000259" key="3">
    <source>
        <dbReference type="Pfam" id="PF02470"/>
    </source>
</evidence>
<dbReference type="RefSeq" id="WP_379712861.1">
    <property type="nucleotide sequence ID" value="NZ_JBHTBS010000006.1"/>
</dbReference>
<dbReference type="PANTHER" id="PTHR33371">
    <property type="entry name" value="INTERMEMBRANE PHOSPHOLIPID TRANSPORT SYSTEM BINDING PROTEIN MLAD-RELATED"/>
    <property type="match status" value="1"/>
</dbReference>
<sequence>MPESKRNTEALVGVFIFVGLALLAVLIVQFGRFGDRFVNKYGLTVVFADAAGVIKGSEVRMGGARIGKVSSTPTLNEQVQVEVELEIVDTIKIPEGSLFQIASATILGDKLVVITPPSEPASGFIAAGSVLTGGGPSGLDAIQDNAVAVSRDARRLLMQAEATIGKIDNAIGDFRSATQELTLTLQKVNRSVLSEDNLGKIDASLANLERASGKLPDTVDGANEAIASFKRATESAEQTFAQATERIEELEPALRDVPEAVASISRAADQATSTLSRVENGEGLIGTLAYDEEVSNDAKTFIKNLKQQGILRYRDKEQPEDDPRTRFSRSRR</sequence>
<dbReference type="InterPro" id="IPR003399">
    <property type="entry name" value="Mce/MlaD"/>
</dbReference>
<gene>
    <name evidence="4" type="ORF">ACFQY0_12520</name>
</gene>
<proteinExistence type="predicted"/>
<keyword evidence="2" id="KW-1133">Transmembrane helix</keyword>
<dbReference type="Pfam" id="PF02470">
    <property type="entry name" value="MlaD"/>
    <property type="match status" value="1"/>
</dbReference>
<accession>A0ABW2L9L1</accession>
<feature type="compositionally biased region" description="Basic and acidic residues" evidence="1">
    <location>
        <begin position="313"/>
        <end position="325"/>
    </location>
</feature>
<feature type="domain" description="Mce/MlaD" evidence="3">
    <location>
        <begin position="40"/>
        <end position="117"/>
    </location>
</feature>
<evidence type="ECO:0000313" key="5">
    <source>
        <dbReference type="Proteomes" id="UP001596472"/>
    </source>
</evidence>
<name>A0ABW2L9L1_9BACT</name>
<dbReference type="EMBL" id="JBHTBS010000006">
    <property type="protein sequence ID" value="MFC7338008.1"/>
    <property type="molecule type" value="Genomic_DNA"/>
</dbReference>
<evidence type="ECO:0000256" key="2">
    <source>
        <dbReference type="SAM" id="Phobius"/>
    </source>
</evidence>
<dbReference type="Proteomes" id="UP001596472">
    <property type="component" value="Unassembled WGS sequence"/>
</dbReference>
<keyword evidence="2" id="KW-0812">Transmembrane</keyword>
<feature type="region of interest" description="Disordered" evidence="1">
    <location>
        <begin position="313"/>
        <end position="332"/>
    </location>
</feature>
<comment type="caution">
    <text evidence="4">The sequence shown here is derived from an EMBL/GenBank/DDBJ whole genome shotgun (WGS) entry which is preliminary data.</text>
</comment>
<dbReference type="InterPro" id="IPR052336">
    <property type="entry name" value="MlaD_Phospholipid_Transporter"/>
</dbReference>
<dbReference type="PANTHER" id="PTHR33371:SF4">
    <property type="entry name" value="INTERMEMBRANE PHOSPHOLIPID TRANSPORT SYSTEM BINDING PROTEIN MLAD"/>
    <property type="match status" value="1"/>
</dbReference>
<dbReference type="Gene3D" id="1.10.287.950">
    <property type="entry name" value="Methyl-accepting chemotaxis protein"/>
    <property type="match status" value="1"/>
</dbReference>
<reference evidence="5" key="1">
    <citation type="journal article" date="2019" name="Int. J. Syst. Evol. Microbiol.">
        <title>The Global Catalogue of Microorganisms (GCM) 10K type strain sequencing project: providing services to taxonomists for standard genome sequencing and annotation.</title>
        <authorList>
            <consortium name="The Broad Institute Genomics Platform"/>
            <consortium name="The Broad Institute Genome Sequencing Center for Infectious Disease"/>
            <person name="Wu L."/>
            <person name="Ma J."/>
        </authorList>
    </citation>
    <scope>NUCLEOTIDE SEQUENCE [LARGE SCALE GENOMIC DNA]</scope>
    <source>
        <strain evidence="5">CGMCC 4.1467</strain>
    </source>
</reference>
<feature type="transmembrane region" description="Helical" evidence="2">
    <location>
        <begin position="12"/>
        <end position="31"/>
    </location>
</feature>
<dbReference type="SUPFAM" id="SSF57997">
    <property type="entry name" value="Tropomyosin"/>
    <property type="match status" value="1"/>
</dbReference>
<organism evidence="4 5">
    <name type="scientific">Haloferula chungangensis</name>
    <dbReference type="NCBI Taxonomy" id="1048331"/>
    <lineage>
        <taxon>Bacteria</taxon>
        <taxon>Pseudomonadati</taxon>
        <taxon>Verrucomicrobiota</taxon>
        <taxon>Verrucomicrobiia</taxon>
        <taxon>Verrucomicrobiales</taxon>
        <taxon>Verrucomicrobiaceae</taxon>
        <taxon>Haloferula</taxon>
    </lineage>
</organism>
<evidence type="ECO:0000313" key="4">
    <source>
        <dbReference type="EMBL" id="MFC7338008.1"/>
    </source>
</evidence>
<evidence type="ECO:0000256" key="1">
    <source>
        <dbReference type="SAM" id="MobiDB-lite"/>
    </source>
</evidence>
<protein>
    <submittedName>
        <fullName evidence="4">MlaD family protein</fullName>
    </submittedName>
</protein>
<keyword evidence="5" id="KW-1185">Reference proteome</keyword>